<dbReference type="AlphaFoldDB" id="A0A438G976"/>
<dbReference type="PROSITE" id="PS51257">
    <property type="entry name" value="PROKAR_LIPOPROTEIN"/>
    <property type="match status" value="1"/>
</dbReference>
<protein>
    <submittedName>
        <fullName evidence="1">Uncharacterized protein</fullName>
    </submittedName>
</protein>
<dbReference type="InterPro" id="IPR021109">
    <property type="entry name" value="Peptidase_aspartic_dom_sf"/>
</dbReference>
<sequence>MSKENKLFNFMFGLQGCAQMELKRQGVQDLPAAMAVTNFLVNYKLSSPSTMTQKWRNVPIATVRPHKVRDCPKKKKINVVIVANEENNESETPTRVNPLQLLNAIRVETHKGLMYVKIAMGGQKFVALVGSGATHNFVSVREATRLDLKLSKDDSTINFLSVSLDDFDFISGNDFFHRSKVALLPHLNGMFIMDEMQPYYVHGLSKSPKKPSKEGTISALQVEKGLKKGQLTYVATLIEITLEKMVEVLDGIVSILQEYANVMPSKLPTKLPPKRPIDR</sequence>
<gene>
    <name evidence="1" type="ORF">CK203_060950</name>
</gene>
<evidence type="ECO:0000313" key="1">
    <source>
        <dbReference type="EMBL" id="RVW68779.1"/>
    </source>
</evidence>
<accession>A0A438G976</accession>
<dbReference type="Proteomes" id="UP000288805">
    <property type="component" value="Unassembled WGS sequence"/>
</dbReference>
<comment type="caution">
    <text evidence="1">The sequence shown here is derived from an EMBL/GenBank/DDBJ whole genome shotgun (WGS) entry which is preliminary data.</text>
</comment>
<evidence type="ECO:0000313" key="2">
    <source>
        <dbReference type="Proteomes" id="UP000288805"/>
    </source>
</evidence>
<proteinExistence type="predicted"/>
<organism evidence="1 2">
    <name type="scientific">Vitis vinifera</name>
    <name type="common">Grape</name>
    <dbReference type="NCBI Taxonomy" id="29760"/>
    <lineage>
        <taxon>Eukaryota</taxon>
        <taxon>Viridiplantae</taxon>
        <taxon>Streptophyta</taxon>
        <taxon>Embryophyta</taxon>
        <taxon>Tracheophyta</taxon>
        <taxon>Spermatophyta</taxon>
        <taxon>Magnoliopsida</taxon>
        <taxon>eudicotyledons</taxon>
        <taxon>Gunneridae</taxon>
        <taxon>Pentapetalae</taxon>
        <taxon>rosids</taxon>
        <taxon>Vitales</taxon>
        <taxon>Vitaceae</taxon>
        <taxon>Viteae</taxon>
        <taxon>Vitis</taxon>
    </lineage>
</organism>
<name>A0A438G976_VITVI</name>
<dbReference type="Gene3D" id="2.40.70.10">
    <property type="entry name" value="Acid Proteases"/>
    <property type="match status" value="1"/>
</dbReference>
<dbReference type="EMBL" id="QGNW01000519">
    <property type="protein sequence ID" value="RVW68779.1"/>
    <property type="molecule type" value="Genomic_DNA"/>
</dbReference>
<reference evidence="1 2" key="1">
    <citation type="journal article" date="2018" name="PLoS Genet.">
        <title>Population sequencing reveals clonal diversity and ancestral inbreeding in the grapevine cultivar Chardonnay.</title>
        <authorList>
            <person name="Roach M.J."/>
            <person name="Johnson D.L."/>
            <person name="Bohlmann J."/>
            <person name="van Vuuren H.J."/>
            <person name="Jones S.J."/>
            <person name="Pretorius I.S."/>
            <person name="Schmidt S.A."/>
            <person name="Borneman A.R."/>
        </authorList>
    </citation>
    <scope>NUCLEOTIDE SEQUENCE [LARGE SCALE GENOMIC DNA]</scope>
    <source>
        <strain evidence="2">cv. Chardonnay</strain>
        <tissue evidence="1">Leaf</tissue>
    </source>
</reference>